<feature type="transmembrane region" description="Helical" evidence="2">
    <location>
        <begin position="134"/>
        <end position="152"/>
    </location>
</feature>
<sequence length="249" mass="29106">MRALFSSHTHRKHHHRHQHHSPTMTTPNSSADAAVKQRIITHMNADHQDSLIRYLEYYAGFSSFSARNAQLEDITFDSLTISYSHTQSHRIPIKPPMKTWSEARPRVVEMDQVATRALGRADVTVKRYEGPRGWMTVVMAVVVVTVVVFSRRANFEPGSVLYWALLKHVPGFANFCWMVQPVIIPLMLAIHCWELWQFERTRLRKHTVRVFSRTWWKWVVSSFVEGAGSFVRFDEVVREQEEERAKARH</sequence>
<dbReference type="InterPro" id="IPR037119">
    <property type="entry name" value="Haem_oxidase_HugZ-like_sf"/>
</dbReference>
<dbReference type="Proteomes" id="UP001590950">
    <property type="component" value="Unassembled WGS sequence"/>
</dbReference>
<accession>A0ABR4ATZ1</accession>
<dbReference type="Pfam" id="PF10615">
    <property type="entry name" value="DUF2470"/>
    <property type="match status" value="1"/>
</dbReference>
<feature type="compositionally biased region" description="Basic residues" evidence="1">
    <location>
        <begin position="8"/>
        <end position="20"/>
    </location>
</feature>
<keyword evidence="5" id="KW-1185">Reference proteome</keyword>
<feature type="compositionally biased region" description="Polar residues" evidence="1">
    <location>
        <begin position="21"/>
        <end position="31"/>
    </location>
</feature>
<keyword evidence="2" id="KW-0812">Transmembrane</keyword>
<evidence type="ECO:0000313" key="4">
    <source>
        <dbReference type="EMBL" id="KAL2046928.1"/>
    </source>
</evidence>
<gene>
    <name evidence="4" type="ORF">N7G274_000946</name>
</gene>
<evidence type="ECO:0000259" key="3">
    <source>
        <dbReference type="Pfam" id="PF10615"/>
    </source>
</evidence>
<feature type="domain" description="DUF2470" evidence="3">
    <location>
        <begin position="36"/>
        <end position="110"/>
    </location>
</feature>
<dbReference type="EMBL" id="JBEFKJ010000003">
    <property type="protein sequence ID" value="KAL2046928.1"/>
    <property type="molecule type" value="Genomic_DNA"/>
</dbReference>
<evidence type="ECO:0000256" key="2">
    <source>
        <dbReference type="SAM" id="Phobius"/>
    </source>
</evidence>
<keyword evidence="2" id="KW-1133">Transmembrane helix</keyword>
<evidence type="ECO:0000256" key="1">
    <source>
        <dbReference type="SAM" id="MobiDB-lite"/>
    </source>
</evidence>
<feature type="transmembrane region" description="Helical" evidence="2">
    <location>
        <begin position="172"/>
        <end position="196"/>
    </location>
</feature>
<name>A0ABR4ATZ1_9LECA</name>
<dbReference type="PANTHER" id="PTHR37783">
    <property type="entry name" value="MEMBRANE PROTEIN, PUTATIVE (AFU_ORTHOLOGUE AFUA_1G04315)-RELATED"/>
    <property type="match status" value="1"/>
</dbReference>
<organism evidence="4 5">
    <name type="scientific">Stereocaulon virgatum</name>
    <dbReference type="NCBI Taxonomy" id="373712"/>
    <lineage>
        <taxon>Eukaryota</taxon>
        <taxon>Fungi</taxon>
        <taxon>Dikarya</taxon>
        <taxon>Ascomycota</taxon>
        <taxon>Pezizomycotina</taxon>
        <taxon>Lecanoromycetes</taxon>
        <taxon>OSLEUM clade</taxon>
        <taxon>Lecanoromycetidae</taxon>
        <taxon>Lecanorales</taxon>
        <taxon>Lecanorineae</taxon>
        <taxon>Stereocaulaceae</taxon>
        <taxon>Stereocaulon</taxon>
    </lineage>
</organism>
<comment type="caution">
    <text evidence="4">The sequence shown here is derived from an EMBL/GenBank/DDBJ whole genome shotgun (WGS) entry which is preliminary data.</text>
</comment>
<keyword evidence="2" id="KW-0472">Membrane</keyword>
<dbReference type="InterPro" id="IPR019595">
    <property type="entry name" value="DUF2470"/>
</dbReference>
<dbReference type="PANTHER" id="PTHR37783:SF1">
    <property type="entry name" value="MEMBRANE PROTEIN, PUTATIVE (AFU_ORTHOLOGUE AFUA_1G04315)-RELATED"/>
    <property type="match status" value="1"/>
</dbReference>
<reference evidence="4 5" key="1">
    <citation type="submission" date="2024-09" db="EMBL/GenBank/DDBJ databases">
        <title>Rethinking Asexuality: The Enigmatic Case of Functional Sexual Genes in Lepraria (Stereocaulaceae).</title>
        <authorList>
            <person name="Doellman M."/>
            <person name="Sun Y."/>
            <person name="Barcenas-Pena A."/>
            <person name="Lumbsch H.T."/>
            <person name="Grewe F."/>
        </authorList>
    </citation>
    <scope>NUCLEOTIDE SEQUENCE [LARGE SCALE GENOMIC DNA]</scope>
    <source>
        <strain evidence="4 5">Mercado 3170</strain>
    </source>
</reference>
<dbReference type="Gene3D" id="3.20.180.10">
    <property type="entry name" value="PNP-oxidase-like"/>
    <property type="match status" value="1"/>
</dbReference>
<protein>
    <recommendedName>
        <fullName evidence="3">DUF2470 domain-containing protein</fullName>
    </recommendedName>
</protein>
<feature type="region of interest" description="Disordered" evidence="1">
    <location>
        <begin position="1"/>
        <end position="31"/>
    </location>
</feature>
<proteinExistence type="predicted"/>
<evidence type="ECO:0000313" key="5">
    <source>
        <dbReference type="Proteomes" id="UP001590950"/>
    </source>
</evidence>